<dbReference type="EMBL" id="BAAANB010000001">
    <property type="protein sequence ID" value="GAA2017322.1"/>
    <property type="molecule type" value="Genomic_DNA"/>
</dbReference>
<dbReference type="PROSITE" id="PS51257">
    <property type="entry name" value="PROKAR_LIPOPROTEIN"/>
    <property type="match status" value="1"/>
</dbReference>
<reference evidence="2 3" key="1">
    <citation type="journal article" date="2019" name="Int. J. Syst. Evol. Microbiol.">
        <title>The Global Catalogue of Microorganisms (GCM) 10K type strain sequencing project: providing services to taxonomists for standard genome sequencing and annotation.</title>
        <authorList>
            <consortium name="The Broad Institute Genomics Platform"/>
            <consortium name="The Broad Institute Genome Sequencing Center for Infectious Disease"/>
            <person name="Wu L."/>
            <person name="Ma J."/>
        </authorList>
    </citation>
    <scope>NUCLEOTIDE SEQUENCE [LARGE SCALE GENOMIC DNA]</scope>
    <source>
        <strain evidence="2 3">JCM 14283</strain>
    </source>
</reference>
<protein>
    <recommendedName>
        <fullName evidence="4">SCO family protein</fullName>
    </recommendedName>
</protein>
<dbReference type="InterPro" id="IPR036249">
    <property type="entry name" value="Thioredoxin-like_sf"/>
</dbReference>
<keyword evidence="3" id="KW-1185">Reference proteome</keyword>
<dbReference type="PANTHER" id="PTHR12151:SF25">
    <property type="entry name" value="LINALOOL DEHYDRATASE_ISOMERASE DOMAIN-CONTAINING PROTEIN"/>
    <property type="match status" value="1"/>
</dbReference>
<dbReference type="PANTHER" id="PTHR12151">
    <property type="entry name" value="ELECTRON TRANSPORT PROTIN SCO1/SENC FAMILY MEMBER"/>
    <property type="match status" value="1"/>
</dbReference>
<dbReference type="InterPro" id="IPR003782">
    <property type="entry name" value="SCO1/SenC"/>
</dbReference>
<name>A0ABN2TRG4_9MICO</name>
<dbReference type="SUPFAM" id="SSF52833">
    <property type="entry name" value="Thioredoxin-like"/>
    <property type="match status" value="1"/>
</dbReference>
<dbReference type="Proteomes" id="UP001501285">
    <property type="component" value="Unassembled WGS sequence"/>
</dbReference>
<evidence type="ECO:0000313" key="3">
    <source>
        <dbReference type="Proteomes" id="UP001501285"/>
    </source>
</evidence>
<proteinExistence type="inferred from homology"/>
<comment type="similarity">
    <text evidence="1">Belongs to the SCO1/2 family.</text>
</comment>
<organism evidence="2 3">
    <name type="scientific">Terrabacter terrae</name>
    <dbReference type="NCBI Taxonomy" id="318434"/>
    <lineage>
        <taxon>Bacteria</taxon>
        <taxon>Bacillati</taxon>
        <taxon>Actinomycetota</taxon>
        <taxon>Actinomycetes</taxon>
        <taxon>Micrococcales</taxon>
        <taxon>Intrasporangiaceae</taxon>
        <taxon>Terrabacter</taxon>
    </lineage>
</organism>
<evidence type="ECO:0000256" key="1">
    <source>
        <dbReference type="ARBA" id="ARBA00010996"/>
    </source>
</evidence>
<comment type="caution">
    <text evidence="2">The sequence shown here is derived from an EMBL/GenBank/DDBJ whole genome shotgun (WGS) entry which is preliminary data.</text>
</comment>
<dbReference type="Pfam" id="PF02630">
    <property type="entry name" value="SCO1-SenC"/>
    <property type="match status" value="1"/>
</dbReference>
<evidence type="ECO:0000313" key="2">
    <source>
        <dbReference type="EMBL" id="GAA2017322.1"/>
    </source>
</evidence>
<sequence>MLSTKTVVATTTVVTSAAVLTGCGTARSSSPIASPPPTLEQIGTPTDQTLPRAILDLPLTDSSGKTVHLADFAGRTVVLSDNMTLCQETCPMDTATLVQTARDENATADRAKVVYLSVTVDPVRDTPCSWRRTRSCSRRLLPTGRRSPAPRQ</sequence>
<gene>
    <name evidence="2" type="ORF">GCM10009740_00950</name>
</gene>
<dbReference type="Gene3D" id="3.40.30.10">
    <property type="entry name" value="Glutaredoxin"/>
    <property type="match status" value="1"/>
</dbReference>
<evidence type="ECO:0008006" key="4">
    <source>
        <dbReference type="Google" id="ProtNLM"/>
    </source>
</evidence>
<dbReference type="RefSeq" id="WP_343985876.1">
    <property type="nucleotide sequence ID" value="NZ_BAAANB010000001.1"/>
</dbReference>
<accession>A0ABN2TRG4</accession>